<keyword evidence="2" id="KW-1133">Transmembrane helix</keyword>
<comment type="similarity">
    <text evidence="1">Belongs to the EamA transporter family.</text>
</comment>
<evidence type="ECO:0000313" key="4">
    <source>
        <dbReference type="EMBL" id="BBH85559.1"/>
    </source>
</evidence>
<keyword evidence="2" id="KW-0472">Membrane</keyword>
<feature type="transmembrane region" description="Helical" evidence="2">
    <location>
        <begin position="132"/>
        <end position="150"/>
    </location>
</feature>
<evidence type="ECO:0000259" key="3">
    <source>
        <dbReference type="Pfam" id="PF00892"/>
    </source>
</evidence>
<dbReference type="EMBL" id="AP019376">
    <property type="protein sequence ID" value="BBH85559.1"/>
    <property type="molecule type" value="Genomic_DNA"/>
</dbReference>
<protein>
    <recommendedName>
        <fullName evidence="3">EamA domain-containing protein</fullName>
    </recommendedName>
</protein>
<accession>A0A455SEW3</accession>
<feature type="transmembrane region" description="Helical" evidence="2">
    <location>
        <begin position="170"/>
        <end position="189"/>
    </location>
</feature>
<feature type="transmembrane region" description="Helical" evidence="2">
    <location>
        <begin position="255"/>
        <end position="279"/>
    </location>
</feature>
<dbReference type="AlphaFoldDB" id="A0A455SEW3"/>
<reference evidence="4" key="1">
    <citation type="submission" date="2018-12" db="EMBL/GenBank/DDBJ databases">
        <title>Novel natural products biosynthetic potential of the class Ktedonobacteria.</title>
        <authorList>
            <person name="Zheng Y."/>
            <person name="Saitou A."/>
            <person name="Wang C.M."/>
            <person name="Toyoda A."/>
            <person name="Minakuchi Y."/>
            <person name="Sekiguchi Y."/>
            <person name="Ueda K."/>
            <person name="Takano H."/>
            <person name="Sakai Y."/>
            <person name="Yokota A."/>
            <person name="Yabe S."/>
        </authorList>
    </citation>
    <scope>NUCLEOTIDE SEQUENCE</scope>
    <source>
        <strain evidence="4">COM3</strain>
    </source>
</reference>
<dbReference type="GO" id="GO:0016020">
    <property type="term" value="C:membrane"/>
    <property type="evidence" value="ECO:0007669"/>
    <property type="project" value="InterPro"/>
</dbReference>
<sequence length="309" mass="32827">MRHSRASLRSLASGGAISILLGSFFLGTAGIASALLNRVQDVSPLTIAFLRVGIATPFLFLLAWPSMRKQRIHLPDLFLLTLIGGALGGSHTLFFLSIPLIGVTLAVVISLCTAPLVVALVSAWLFHERPGVRLLIALLLALAGTLLLTLSGENATGIGLTTQTLNGTLIAFGSGCFYAVFMLFSKIVAQRSRSSSSQITAWTFLMATLLLFLLALVSGNLHLTLSLTGWTIAAYMGIVPTGLAYFLIQWGLKSASATVASIITLLESGIAALLSWFFLHEQMGALRLIGGGLLLFSVWLISSKRNKTA</sequence>
<proteinExistence type="inferred from homology"/>
<gene>
    <name evidence="4" type="ORF">KTC_03100</name>
</gene>
<feature type="transmembrane region" description="Helical" evidence="2">
    <location>
        <begin position="42"/>
        <end position="65"/>
    </location>
</feature>
<feature type="domain" description="EamA" evidence="3">
    <location>
        <begin position="15"/>
        <end position="149"/>
    </location>
</feature>
<dbReference type="Pfam" id="PF00892">
    <property type="entry name" value="EamA"/>
    <property type="match status" value="2"/>
</dbReference>
<feature type="transmembrane region" description="Helical" evidence="2">
    <location>
        <begin position="285"/>
        <end position="302"/>
    </location>
</feature>
<name>A0A455SEW3_9CHLR</name>
<dbReference type="InterPro" id="IPR000620">
    <property type="entry name" value="EamA_dom"/>
</dbReference>
<dbReference type="PANTHER" id="PTHR22911:SF79">
    <property type="entry name" value="MOBA-LIKE NTP TRANSFERASE DOMAIN-CONTAINING PROTEIN"/>
    <property type="match status" value="1"/>
</dbReference>
<evidence type="ECO:0000256" key="1">
    <source>
        <dbReference type="ARBA" id="ARBA00007362"/>
    </source>
</evidence>
<feature type="transmembrane region" description="Helical" evidence="2">
    <location>
        <begin position="201"/>
        <end position="221"/>
    </location>
</feature>
<dbReference type="SUPFAM" id="SSF103481">
    <property type="entry name" value="Multidrug resistance efflux transporter EmrE"/>
    <property type="match status" value="2"/>
</dbReference>
<dbReference type="InterPro" id="IPR037185">
    <property type="entry name" value="EmrE-like"/>
</dbReference>
<feature type="domain" description="EamA" evidence="3">
    <location>
        <begin position="167"/>
        <end position="302"/>
    </location>
</feature>
<organism evidence="4">
    <name type="scientific">Thermosporothrix sp. COM3</name>
    <dbReference type="NCBI Taxonomy" id="2490863"/>
    <lineage>
        <taxon>Bacteria</taxon>
        <taxon>Bacillati</taxon>
        <taxon>Chloroflexota</taxon>
        <taxon>Ktedonobacteria</taxon>
        <taxon>Ktedonobacterales</taxon>
        <taxon>Thermosporotrichaceae</taxon>
        <taxon>Thermosporothrix</taxon>
    </lineage>
</organism>
<feature type="transmembrane region" description="Helical" evidence="2">
    <location>
        <begin position="77"/>
        <end position="98"/>
    </location>
</feature>
<dbReference type="PANTHER" id="PTHR22911">
    <property type="entry name" value="ACYL-MALONYL CONDENSING ENZYME-RELATED"/>
    <property type="match status" value="1"/>
</dbReference>
<keyword evidence="2" id="KW-0812">Transmembrane</keyword>
<feature type="transmembrane region" description="Helical" evidence="2">
    <location>
        <begin position="227"/>
        <end position="248"/>
    </location>
</feature>
<feature type="transmembrane region" description="Helical" evidence="2">
    <location>
        <begin position="12"/>
        <end position="36"/>
    </location>
</feature>
<evidence type="ECO:0000256" key="2">
    <source>
        <dbReference type="SAM" id="Phobius"/>
    </source>
</evidence>
<feature type="transmembrane region" description="Helical" evidence="2">
    <location>
        <begin position="104"/>
        <end position="125"/>
    </location>
</feature>